<dbReference type="GeneID" id="19951976"/>
<dbReference type="VEuPathDB" id="FungiDB:SDRG_11249"/>
<dbReference type="SUPFAM" id="SSF51197">
    <property type="entry name" value="Clavaminate synthase-like"/>
    <property type="match status" value="1"/>
</dbReference>
<dbReference type="PANTHER" id="PTHR12480">
    <property type="entry name" value="ARGININE DEMETHYLASE AND LYSYL-HYDROXYLASE JMJD"/>
    <property type="match status" value="1"/>
</dbReference>
<dbReference type="RefSeq" id="XP_008615502.1">
    <property type="nucleotide sequence ID" value="XM_008617280.1"/>
</dbReference>
<dbReference type="Pfam" id="PF02373">
    <property type="entry name" value="JmjC"/>
    <property type="match status" value="1"/>
</dbReference>
<dbReference type="Gene3D" id="2.60.120.650">
    <property type="entry name" value="Cupin"/>
    <property type="match status" value="1"/>
</dbReference>
<keyword evidence="3" id="KW-1185">Reference proteome</keyword>
<name>T0RFK0_SAPDV</name>
<gene>
    <name evidence="2" type="ORF">SDRG_11249</name>
</gene>
<evidence type="ECO:0000259" key="1">
    <source>
        <dbReference type="PROSITE" id="PS51184"/>
    </source>
</evidence>
<protein>
    <recommendedName>
        <fullName evidence="1">JmjC domain-containing protein</fullName>
    </recommendedName>
</protein>
<dbReference type="InterPro" id="IPR036047">
    <property type="entry name" value="F-box-like_dom_sf"/>
</dbReference>
<feature type="domain" description="JmjC" evidence="1">
    <location>
        <begin position="216"/>
        <end position="373"/>
    </location>
</feature>
<dbReference type="PANTHER" id="PTHR12480:SF35">
    <property type="entry name" value="TRANSCRIPTION FACTOR JUMONJI, JMJC DOMAIN-CONTAINING PROTEIN"/>
    <property type="match status" value="1"/>
</dbReference>
<dbReference type="OMA" id="RWLMYPP"/>
<dbReference type="PROSITE" id="PS51184">
    <property type="entry name" value="JMJC"/>
    <property type="match status" value="1"/>
</dbReference>
<dbReference type="InParanoid" id="T0RFK0"/>
<dbReference type="InterPro" id="IPR003347">
    <property type="entry name" value="JmjC_dom"/>
</dbReference>
<dbReference type="AlphaFoldDB" id="T0RFK0"/>
<organism evidence="2 3">
    <name type="scientific">Saprolegnia diclina (strain VS20)</name>
    <dbReference type="NCBI Taxonomy" id="1156394"/>
    <lineage>
        <taxon>Eukaryota</taxon>
        <taxon>Sar</taxon>
        <taxon>Stramenopiles</taxon>
        <taxon>Oomycota</taxon>
        <taxon>Saprolegniomycetes</taxon>
        <taxon>Saprolegniales</taxon>
        <taxon>Saprolegniaceae</taxon>
        <taxon>Saprolegnia</taxon>
    </lineage>
</organism>
<dbReference type="InterPro" id="IPR011009">
    <property type="entry name" value="Kinase-like_dom_sf"/>
</dbReference>
<proteinExistence type="predicted"/>
<dbReference type="Proteomes" id="UP000030762">
    <property type="component" value="Unassembled WGS sequence"/>
</dbReference>
<dbReference type="SMART" id="SM00558">
    <property type="entry name" value="JmjC"/>
    <property type="match status" value="1"/>
</dbReference>
<dbReference type="eggNOG" id="KOG2130">
    <property type="taxonomic scope" value="Eukaryota"/>
</dbReference>
<dbReference type="SUPFAM" id="SSF56112">
    <property type="entry name" value="Protein kinase-like (PK-like)"/>
    <property type="match status" value="1"/>
</dbReference>
<dbReference type="EMBL" id="JH767171">
    <property type="protein sequence ID" value="EQC31063.1"/>
    <property type="molecule type" value="Genomic_DNA"/>
</dbReference>
<sequence length="881" mass="97431">MALASLSDQLKVYLTLLVGPDDLLSLAATCKVWYIFANEEPLWEAQVLRAHHGDFAYKGSWKATYFYPREPPTAPRPPPPAIAVPPECLSSDFLQRRYYRRYMHLVDFVPQSPRAIPRMAMDAIAPSAFSERYGRRPVMLTDGCTDWPALPSTGERKPAAWTLESLVYRFGDVACRVTHNLDVDVDVRVTLADYEAYVAGQHDETPLYIFDPLFGEKMPSLLDDYALPPMFRDDLLDVLGADRPEFRWLVAGPARSGAPWHLDPVKTSAWNALLVGRKRWAMYPPDHPPPGVQLLNNETAVHMTSLEWYLNVYPTLAPEDRPYEVVQEPGETIYVPSGWWHLVLNLDFSIAVTQNFVDASNLGPFLSDITRTGDLETLDRLELAIATTRPGLSPFLRLHRLPVQRGYVNEFAMVRSFTDTSVWTPSVRHILSRHDLLRSCQDAALASIASAPLRALTAAVNPVFVVHDHVILKWFSSLNRQWADCDLPTALTPHVRGVDGIDVITFLEAAFVNECLVYDAIAAHGSPVLKAATPTLLARGTLHPEIDDDDVVWRWPYLVLSYHADDISVASMLSRGDPLSPASWSSLVAWLGDTWFPAFHALPVPSTPSAVGPTPRSSMQWYTEYLGRLRAKCVGVHLDNGVLPDHLMDQIDAFVPASVPSLVLASTSSPVFLHGDLTAENVLGRPPWTDALRAALPPAVAAPLEAFAAAHKMTSLAQVALEAPEIDGLTWPLRRRLLAVAHRAKVHDASFLFAVDEDDENDGSGEKEPVFVGDASWAPTTVLDFADMKTGDAIWDLVPVIFSLLHGDAALVRQLLRTAHWAKIVGPHREKLPTLLMCLTLLHPSQSVAAMLERFPAVASAANWTDAAHLVFGPMLASAAY</sequence>
<dbReference type="STRING" id="1156394.T0RFK0"/>
<dbReference type="InterPro" id="IPR050910">
    <property type="entry name" value="JMJD6_ArgDemeth/LysHydrox"/>
</dbReference>
<evidence type="ECO:0000313" key="2">
    <source>
        <dbReference type="EMBL" id="EQC31063.1"/>
    </source>
</evidence>
<reference evidence="2 3" key="1">
    <citation type="submission" date="2012-04" db="EMBL/GenBank/DDBJ databases">
        <title>The Genome Sequence of Saprolegnia declina VS20.</title>
        <authorList>
            <consortium name="The Broad Institute Genome Sequencing Platform"/>
            <person name="Russ C."/>
            <person name="Nusbaum C."/>
            <person name="Tyler B."/>
            <person name="van West P."/>
            <person name="Dieguez-Uribeondo J."/>
            <person name="de Bruijn I."/>
            <person name="Tripathy S."/>
            <person name="Jiang R."/>
            <person name="Young S.K."/>
            <person name="Zeng Q."/>
            <person name="Gargeya S."/>
            <person name="Fitzgerald M."/>
            <person name="Haas B."/>
            <person name="Abouelleil A."/>
            <person name="Alvarado L."/>
            <person name="Arachchi H.M."/>
            <person name="Berlin A."/>
            <person name="Chapman S.B."/>
            <person name="Goldberg J."/>
            <person name="Griggs A."/>
            <person name="Gujja S."/>
            <person name="Hansen M."/>
            <person name="Howarth C."/>
            <person name="Imamovic A."/>
            <person name="Larimer J."/>
            <person name="McCowen C."/>
            <person name="Montmayeur A."/>
            <person name="Murphy C."/>
            <person name="Neiman D."/>
            <person name="Pearson M."/>
            <person name="Priest M."/>
            <person name="Roberts A."/>
            <person name="Saif S."/>
            <person name="Shea T."/>
            <person name="Sisk P."/>
            <person name="Sykes S."/>
            <person name="Wortman J."/>
            <person name="Nusbaum C."/>
            <person name="Birren B."/>
        </authorList>
    </citation>
    <scope>NUCLEOTIDE SEQUENCE [LARGE SCALE GENOMIC DNA]</scope>
    <source>
        <strain evidence="2 3">VS20</strain>
    </source>
</reference>
<evidence type="ECO:0000313" key="3">
    <source>
        <dbReference type="Proteomes" id="UP000030762"/>
    </source>
</evidence>
<dbReference type="OrthoDB" id="424465at2759"/>
<dbReference type="GO" id="GO:0005737">
    <property type="term" value="C:cytoplasm"/>
    <property type="evidence" value="ECO:0007669"/>
    <property type="project" value="TreeGrafter"/>
</dbReference>
<accession>T0RFK0</accession>
<dbReference type="SUPFAM" id="SSF81383">
    <property type="entry name" value="F-box domain"/>
    <property type="match status" value="1"/>
</dbReference>